<proteinExistence type="predicted"/>
<dbReference type="SMART" id="SM00304">
    <property type="entry name" value="HAMP"/>
    <property type="match status" value="1"/>
</dbReference>
<feature type="transmembrane region" description="Helical" evidence="9">
    <location>
        <begin position="276"/>
        <end position="300"/>
    </location>
</feature>
<accession>A0A7W1WUZ3</accession>
<dbReference type="SUPFAM" id="SSF158472">
    <property type="entry name" value="HAMP domain-like"/>
    <property type="match status" value="1"/>
</dbReference>
<feature type="domain" description="HAMP" evidence="10">
    <location>
        <begin position="297"/>
        <end position="351"/>
    </location>
</feature>
<dbReference type="Proteomes" id="UP000535491">
    <property type="component" value="Unassembled WGS sequence"/>
</dbReference>
<evidence type="ECO:0000313" key="12">
    <source>
        <dbReference type="Proteomes" id="UP000535491"/>
    </source>
</evidence>
<evidence type="ECO:0000259" key="10">
    <source>
        <dbReference type="PROSITE" id="PS50885"/>
    </source>
</evidence>
<evidence type="ECO:0000256" key="6">
    <source>
        <dbReference type="ARBA" id="ARBA00022777"/>
    </source>
</evidence>
<protein>
    <submittedName>
        <fullName evidence="11">Sensor histidine kinase</fullName>
    </submittedName>
</protein>
<reference evidence="11 12" key="1">
    <citation type="submission" date="2020-07" db="EMBL/GenBank/DDBJ databases">
        <authorList>
            <person name="Feng H."/>
        </authorList>
    </citation>
    <scope>NUCLEOTIDE SEQUENCE [LARGE SCALE GENOMIC DNA]</scope>
    <source>
        <strain evidence="12">s-10</strain>
    </source>
</reference>
<dbReference type="InterPro" id="IPR010559">
    <property type="entry name" value="Sig_transdc_His_kin_internal"/>
</dbReference>
<dbReference type="InterPro" id="IPR050640">
    <property type="entry name" value="Bact_2-comp_sensor_kinase"/>
</dbReference>
<evidence type="ECO:0000256" key="1">
    <source>
        <dbReference type="ARBA" id="ARBA00004651"/>
    </source>
</evidence>
<dbReference type="EMBL" id="JACEIQ010000037">
    <property type="protein sequence ID" value="MBA4496477.1"/>
    <property type="molecule type" value="Genomic_DNA"/>
</dbReference>
<evidence type="ECO:0000256" key="8">
    <source>
        <dbReference type="ARBA" id="ARBA00023136"/>
    </source>
</evidence>
<keyword evidence="8 9" id="KW-0472">Membrane</keyword>
<keyword evidence="2" id="KW-1003">Cell membrane</keyword>
<dbReference type="PROSITE" id="PS50885">
    <property type="entry name" value="HAMP"/>
    <property type="match status" value="1"/>
</dbReference>
<keyword evidence="7 9" id="KW-1133">Transmembrane helix</keyword>
<dbReference type="CDD" id="cd06225">
    <property type="entry name" value="HAMP"/>
    <property type="match status" value="1"/>
</dbReference>
<dbReference type="GO" id="GO:0005886">
    <property type="term" value="C:plasma membrane"/>
    <property type="evidence" value="ECO:0007669"/>
    <property type="project" value="UniProtKB-SubCell"/>
</dbReference>
<dbReference type="Gene3D" id="3.30.565.10">
    <property type="entry name" value="Histidine kinase-like ATPase, C-terminal domain"/>
    <property type="match status" value="1"/>
</dbReference>
<dbReference type="InterPro" id="IPR033479">
    <property type="entry name" value="dCache_1"/>
</dbReference>
<keyword evidence="5 9" id="KW-0812">Transmembrane</keyword>
<evidence type="ECO:0000256" key="9">
    <source>
        <dbReference type="SAM" id="Phobius"/>
    </source>
</evidence>
<dbReference type="InterPro" id="IPR003594">
    <property type="entry name" value="HATPase_dom"/>
</dbReference>
<feature type="transmembrane region" description="Helical" evidence="9">
    <location>
        <begin position="7"/>
        <end position="28"/>
    </location>
</feature>
<sequence length="581" mass="66810">MTIKNKIFLSYVLLLVVPLLVITIVIYWESKGILEKKSIEQFHTVSELANQQFDQYFTDIENLSLNIFQRPIVQKNVSEPVNPGHQRTRDYFDKEIEMMNFLSGIYKLKPGISSIIIYGNNGRNYYYHPKKYWNSAYDGRQEEWFKKTVARDGAWVLSGKRDEKQLYNQYDKRPEEVVTFSRVIKNLETLDPIGVLAINVKVETLEKLAGVNTGSNKLVIYDQEGKPVVASIGLNPRLQGDEVLQVSSVSSFTHWKSTYYASKDDLIRESRQIRNVMILVTVLLLLVASILAHLITSGIVKPLYRLRVKMKAVERGEFHSGEDLFSVKRDEVGELTRGFNHMVNQIGMLVEDIRRQERQKREAELSALQARINPHFMYNTLNGLRFTAMMDGNHRLADLITSFVYLLKFSAKNQDSLITLQKELELLQHYVELMKMRNDQFQFRLKVDERIGNHLVIPFLLQPIVENAIFHGIVPSNQKGLIEVKVSVCDQANVAVIRDNGVGIAEEEQRRLLLPAKQSKQGENFNKVGLSNVYDRLRLQFGASADLKIKSSPNQGTEVRVVWPVIMKEREGQTDVERFTG</sequence>
<dbReference type="SMART" id="SM00387">
    <property type="entry name" value="HATPase_c"/>
    <property type="match status" value="1"/>
</dbReference>
<dbReference type="Pfam" id="PF02518">
    <property type="entry name" value="HATPase_c"/>
    <property type="match status" value="1"/>
</dbReference>
<comment type="caution">
    <text evidence="11">The sequence shown here is derived from an EMBL/GenBank/DDBJ whole genome shotgun (WGS) entry which is preliminary data.</text>
</comment>
<evidence type="ECO:0000256" key="5">
    <source>
        <dbReference type="ARBA" id="ARBA00022692"/>
    </source>
</evidence>
<dbReference type="SUPFAM" id="SSF55874">
    <property type="entry name" value="ATPase domain of HSP90 chaperone/DNA topoisomerase II/histidine kinase"/>
    <property type="match status" value="1"/>
</dbReference>
<keyword evidence="4" id="KW-0808">Transferase</keyword>
<dbReference type="GO" id="GO:0000155">
    <property type="term" value="F:phosphorelay sensor kinase activity"/>
    <property type="evidence" value="ECO:0007669"/>
    <property type="project" value="InterPro"/>
</dbReference>
<dbReference type="InterPro" id="IPR003660">
    <property type="entry name" value="HAMP_dom"/>
</dbReference>
<dbReference type="Gene3D" id="6.10.340.10">
    <property type="match status" value="1"/>
</dbReference>
<evidence type="ECO:0000313" key="11">
    <source>
        <dbReference type="EMBL" id="MBA4496477.1"/>
    </source>
</evidence>
<evidence type="ECO:0000256" key="7">
    <source>
        <dbReference type="ARBA" id="ARBA00022989"/>
    </source>
</evidence>
<dbReference type="Pfam" id="PF02743">
    <property type="entry name" value="dCache_1"/>
    <property type="match status" value="1"/>
</dbReference>
<evidence type="ECO:0000256" key="2">
    <source>
        <dbReference type="ARBA" id="ARBA00022475"/>
    </source>
</evidence>
<name>A0A7W1WUZ3_9BACL</name>
<keyword evidence="3" id="KW-0597">Phosphoprotein</keyword>
<dbReference type="PANTHER" id="PTHR34220:SF7">
    <property type="entry name" value="SENSOR HISTIDINE KINASE YPDA"/>
    <property type="match status" value="1"/>
</dbReference>
<dbReference type="RefSeq" id="WP_181754938.1">
    <property type="nucleotide sequence ID" value="NZ_JACEIQ010000037.1"/>
</dbReference>
<dbReference type="AlphaFoldDB" id="A0A7W1WUZ3"/>
<dbReference type="Pfam" id="PF00672">
    <property type="entry name" value="HAMP"/>
    <property type="match status" value="1"/>
</dbReference>
<organism evidence="11 12">
    <name type="scientific">Paenactinomyces guangxiensis</name>
    <dbReference type="NCBI Taxonomy" id="1490290"/>
    <lineage>
        <taxon>Bacteria</taxon>
        <taxon>Bacillati</taxon>
        <taxon>Bacillota</taxon>
        <taxon>Bacilli</taxon>
        <taxon>Bacillales</taxon>
        <taxon>Thermoactinomycetaceae</taxon>
        <taxon>Paenactinomyces</taxon>
    </lineage>
</organism>
<keyword evidence="6 11" id="KW-0418">Kinase</keyword>
<dbReference type="Pfam" id="PF06580">
    <property type="entry name" value="His_kinase"/>
    <property type="match status" value="1"/>
</dbReference>
<keyword evidence="12" id="KW-1185">Reference proteome</keyword>
<gene>
    <name evidence="11" type="ORF">H1191_19655</name>
</gene>
<evidence type="ECO:0000256" key="4">
    <source>
        <dbReference type="ARBA" id="ARBA00022679"/>
    </source>
</evidence>
<evidence type="ECO:0000256" key="3">
    <source>
        <dbReference type="ARBA" id="ARBA00022553"/>
    </source>
</evidence>
<comment type="subcellular location">
    <subcellularLocation>
        <location evidence="1">Cell membrane</location>
        <topology evidence="1">Multi-pass membrane protein</topology>
    </subcellularLocation>
</comment>
<dbReference type="PANTHER" id="PTHR34220">
    <property type="entry name" value="SENSOR HISTIDINE KINASE YPDA"/>
    <property type="match status" value="1"/>
</dbReference>
<dbReference type="InterPro" id="IPR036890">
    <property type="entry name" value="HATPase_C_sf"/>
</dbReference>